<dbReference type="InterPro" id="IPR032675">
    <property type="entry name" value="LRR_dom_sf"/>
</dbReference>
<dbReference type="KEGG" id="cput:CONPUDRAFT_113973"/>
<sequence>MEDWTQTSSLEMALQKIKIPILSLQVQRRPPLCRPRYTLAPIESLPNELLSEIFAFGAGGASTVSFDDSDDFHDLISLPITVSHVCRHWRQVALSTATLWSTIVLTFPSSSVQLTRTLTWLHRSRNRALHLFLDFRDPDWNWSENTHPFSWKSMENVMRLLVPHAHRWSRVELLTDTWSPIFTFLWYASRITSAPILEDIKVSRCNAFFASKGETFRPLDMRTPIAWFNSGTALTNLRRVSLAGVHVDWAHAGLAGLEELELKFHAADVMPTLREFADIVAASPNLRRLAVVGWGPRLGPSDAAQGTTDPDFVRAQHSVRLPNLEELMLGYVDAAYAVDFLSLLCMPTLRHLKLEDLSPLLAAVGPREDVTPLLEYALWLYSSRCPREAHSISCCTTKCLPLSTLESLELRSVRVASGSAGPIRRLLQACSSLLRLRLTNLDDATLCALLPSLIDEAPQDVGLGVSTSASTGGGLVPSTLCPSLESLECAHSEKPVLAKLFQISHAVESRPASPKRVHTSILSA</sequence>
<evidence type="ECO:0000313" key="3">
    <source>
        <dbReference type="Proteomes" id="UP000053558"/>
    </source>
</evidence>
<dbReference type="Gene3D" id="3.80.10.10">
    <property type="entry name" value="Ribonuclease Inhibitor"/>
    <property type="match status" value="1"/>
</dbReference>
<dbReference type="OrthoDB" id="3252356at2759"/>
<dbReference type="InterPro" id="IPR001810">
    <property type="entry name" value="F-box_dom"/>
</dbReference>
<evidence type="ECO:0000259" key="1">
    <source>
        <dbReference type="Pfam" id="PF12937"/>
    </source>
</evidence>
<accession>A0A5M3N4B6</accession>
<dbReference type="OMA" id="LECFIRM"/>
<name>A0A5M3N4B6_CONPW</name>
<dbReference type="Gene3D" id="1.20.1280.50">
    <property type="match status" value="1"/>
</dbReference>
<dbReference type="Proteomes" id="UP000053558">
    <property type="component" value="Unassembled WGS sequence"/>
</dbReference>
<evidence type="ECO:0000313" key="2">
    <source>
        <dbReference type="EMBL" id="EIW85884.1"/>
    </source>
</evidence>
<comment type="caution">
    <text evidence="2">The sequence shown here is derived from an EMBL/GenBank/DDBJ whole genome shotgun (WGS) entry which is preliminary data.</text>
</comment>
<dbReference type="SUPFAM" id="SSF52047">
    <property type="entry name" value="RNI-like"/>
    <property type="match status" value="1"/>
</dbReference>
<keyword evidence="3" id="KW-1185">Reference proteome</keyword>
<dbReference type="Pfam" id="PF12937">
    <property type="entry name" value="F-box-like"/>
    <property type="match status" value="1"/>
</dbReference>
<dbReference type="AlphaFoldDB" id="A0A5M3N4B6"/>
<dbReference type="PANTHER" id="PTHR38926:SF72">
    <property type="entry name" value="IM:7136021-RELATED"/>
    <property type="match status" value="1"/>
</dbReference>
<dbReference type="PANTHER" id="PTHR38926">
    <property type="entry name" value="F-BOX DOMAIN CONTAINING PROTEIN, EXPRESSED"/>
    <property type="match status" value="1"/>
</dbReference>
<organism evidence="2 3">
    <name type="scientific">Coniophora puteana (strain RWD-64-598)</name>
    <name type="common">Brown rot fungus</name>
    <dbReference type="NCBI Taxonomy" id="741705"/>
    <lineage>
        <taxon>Eukaryota</taxon>
        <taxon>Fungi</taxon>
        <taxon>Dikarya</taxon>
        <taxon>Basidiomycota</taxon>
        <taxon>Agaricomycotina</taxon>
        <taxon>Agaricomycetes</taxon>
        <taxon>Agaricomycetidae</taxon>
        <taxon>Boletales</taxon>
        <taxon>Coniophorineae</taxon>
        <taxon>Coniophoraceae</taxon>
        <taxon>Coniophora</taxon>
    </lineage>
</organism>
<reference evidence="3" key="1">
    <citation type="journal article" date="2012" name="Science">
        <title>The Paleozoic origin of enzymatic lignin decomposition reconstructed from 31 fungal genomes.</title>
        <authorList>
            <person name="Floudas D."/>
            <person name="Binder M."/>
            <person name="Riley R."/>
            <person name="Barry K."/>
            <person name="Blanchette R.A."/>
            <person name="Henrissat B."/>
            <person name="Martinez A.T."/>
            <person name="Otillar R."/>
            <person name="Spatafora J.W."/>
            <person name="Yadav J.S."/>
            <person name="Aerts A."/>
            <person name="Benoit I."/>
            <person name="Boyd A."/>
            <person name="Carlson A."/>
            <person name="Copeland A."/>
            <person name="Coutinho P.M."/>
            <person name="de Vries R.P."/>
            <person name="Ferreira P."/>
            <person name="Findley K."/>
            <person name="Foster B."/>
            <person name="Gaskell J."/>
            <person name="Glotzer D."/>
            <person name="Gorecki P."/>
            <person name="Heitman J."/>
            <person name="Hesse C."/>
            <person name="Hori C."/>
            <person name="Igarashi K."/>
            <person name="Jurgens J.A."/>
            <person name="Kallen N."/>
            <person name="Kersten P."/>
            <person name="Kohler A."/>
            <person name="Kuees U."/>
            <person name="Kumar T.K.A."/>
            <person name="Kuo A."/>
            <person name="LaButti K."/>
            <person name="Larrondo L.F."/>
            <person name="Lindquist E."/>
            <person name="Ling A."/>
            <person name="Lombard V."/>
            <person name="Lucas S."/>
            <person name="Lundell T."/>
            <person name="Martin R."/>
            <person name="McLaughlin D.J."/>
            <person name="Morgenstern I."/>
            <person name="Morin E."/>
            <person name="Murat C."/>
            <person name="Nagy L.G."/>
            <person name="Nolan M."/>
            <person name="Ohm R.A."/>
            <person name="Patyshakuliyeva A."/>
            <person name="Rokas A."/>
            <person name="Ruiz-Duenas F.J."/>
            <person name="Sabat G."/>
            <person name="Salamov A."/>
            <person name="Samejima M."/>
            <person name="Schmutz J."/>
            <person name="Slot J.C."/>
            <person name="St John F."/>
            <person name="Stenlid J."/>
            <person name="Sun H."/>
            <person name="Sun S."/>
            <person name="Syed K."/>
            <person name="Tsang A."/>
            <person name="Wiebenga A."/>
            <person name="Young D."/>
            <person name="Pisabarro A."/>
            <person name="Eastwood D.C."/>
            <person name="Martin F."/>
            <person name="Cullen D."/>
            <person name="Grigoriev I.V."/>
            <person name="Hibbett D.S."/>
        </authorList>
    </citation>
    <scope>NUCLEOTIDE SEQUENCE [LARGE SCALE GENOMIC DNA]</scope>
    <source>
        <strain evidence="3">RWD-64-598 SS2</strain>
    </source>
</reference>
<proteinExistence type="predicted"/>
<dbReference type="GeneID" id="19199045"/>
<dbReference type="RefSeq" id="XP_007762880.1">
    <property type="nucleotide sequence ID" value="XM_007764690.1"/>
</dbReference>
<gene>
    <name evidence="2" type="ORF">CONPUDRAFT_113973</name>
</gene>
<protein>
    <recommendedName>
        <fullName evidence="1">F-box domain-containing protein</fullName>
    </recommendedName>
</protein>
<feature type="domain" description="F-box" evidence="1">
    <location>
        <begin position="42"/>
        <end position="105"/>
    </location>
</feature>
<dbReference type="EMBL" id="JH711573">
    <property type="protein sequence ID" value="EIW85884.1"/>
    <property type="molecule type" value="Genomic_DNA"/>
</dbReference>